<reference evidence="4" key="2">
    <citation type="submission" date="2021-09" db="EMBL/GenBank/DDBJ databases">
        <authorList>
            <person name="Jia N."/>
            <person name="Wang J."/>
            <person name="Shi W."/>
            <person name="Du L."/>
            <person name="Sun Y."/>
            <person name="Zhan W."/>
            <person name="Jiang J."/>
            <person name="Wang Q."/>
            <person name="Zhang B."/>
            <person name="Ji P."/>
            <person name="Sakyi L.B."/>
            <person name="Cui X."/>
            <person name="Yuan T."/>
            <person name="Jiang B."/>
            <person name="Yang W."/>
            <person name="Lam T.T.-Y."/>
            <person name="Chang Q."/>
            <person name="Ding S."/>
            <person name="Wang X."/>
            <person name="Zhu J."/>
            <person name="Ruan X."/>
            <person name="Zhao L."/>
            <person name="Wei J."/>
            <person name="Que T."/>
            <person name="Du C."/>
            <person name="Cheng J."/>
            <person name="Dai P."/>
            <person name="Han X."/>
            <person name="Huang E."/>
            <person name="Gao Y."/>
            <person name="Liu J."/>
            <person name="Shao H."/>
            <person name="Ye R."/>
            <person name="Li L."/>
            <person name="Wei W."/>
            <person name="Wang X."/>
            <person name="Wang C."/>
            <person name="Huo Q."/>
            <person name="Li W."/>
            <person name="Guo W."/>
            <person name="Chen H."/>
            <person name="Chen S."/>
            <person name="Zhou L."/>
            <person name="Zhou L."/>
            <person name="Ni X."/>
            <person name="Tian J."/>
            <person name="Zhou Y."/>
            <person name="Sheng Y."/>
            <person name="Liu T."/>
            <person name="Pan Y."/>
            <person name="Xia L."/>
            <person name="Li J."/>
            <person name="Zhao F."/>
            <person name="Cao W."/>
        </authorList>
    </citation>
    <scope>NUCLEOTIDE SEQUENCE</scope>
    <source>
        <strain evidence="4">Rsan-2018</strain>
        <tissue evidence="4">Larvae</tissue>
    </source>
</reference>
<comment type="similarity">
    <text evidence="1">Belongs to the HEATR5 family.</text>
</comment>
<dbReference type="GO" id="GO:0006897">
    <property type="term" value="P:endocytosis"/>
    <property type="evidence" value="ECO:0007669"/>
    <property type="project" value="TreeGrafter"/>
</dbReference>
<evidence type="ECO:0000259" key="3">
    <source>
        <dbReference type="Pfam" id="PF25808"/>
    </source>
</evidence>
<feature type="region of interest" description="Disordered" evidence="2">
    <location>
        <begin position="1410"/>
        <end position="1432"/>
    </location>
</feature>
<feature type="compositionally biased region" description="Basic and acidic residues" evidence="2">
    <location>
        <begin position="2027"/>
        <end position="2044"/>
    </location>
</feature>
<dbReference type="Pfam" id="PF25808">
    <property type="entry name" value="TPR_LAA1_C"/>
    <property type="match status" value="1"/>
</dbReference>
<dbReference type="GO" id="GO:0008104">
    <property type="term" value="P:intracellular protein localization"/>
    <property type="evidence" value="ECO:0007669"/>
    <property type="project" value="TreeGrafter"/>
</dbReference>
<sequence length="2069" mass="225206">MTCHDSRKRKNGLGELKMMELSHSLTLNEEVLAQLPEVKRPVFVFEWLRFLDKVLVAAQKSDIKQCQKQLVEQLVRQMREGSPGPPTRRMLGRCLATLFSVGDTFLLFDAVNQCNDILRNRDDSPSYLPARLAAITSTGTMYEKLGRMMGRSYEDTVHILLKSLRNAESQSRCETMHTMEKMVAGMGAAASPVHKDIFKAVRHCMTDRVLAVRCAAAKCLLEMVWHAPFLYTSDLETVASIFGKNRLASLEEVLNLLASGFLRGGIGFLKGSAGEMIKGGSSVSREIRVGVTHAYVVLFQRLGGLWLERHLPVVLSHLLELVGHPRAVQTHVDAVYSRKCVSFALRSVLGKMLGDKAQAAACKDLVQVIVKHLNSDAVLDSNSGKDGQQEVALSQHILVCALQELGCLVETLGTTAVSTLSDSSIGLVETVVSVLIHTSPAARLAAAWCLRCIATAVPAQLTPLLDRCLDQLESLKSSPDAIAGYSAALAALLGAARHTPLGLPHNKGKMIFNLAEDLLRSASQNSRLSLQRTQAGWLMMGAVMTLGPPVVRSLLPRMLLLWKNCFPRSTKELESEKVRGDAFTWQVTLEGRSGALSSMASFLRHCKELASDDIVRRILSPVESALLMLSGAIKLFLMNVREYLSFCMKVHFTACAKCILTMLPPPHFQFVGSYNNLLRLLVAEFTLTENQANTTTSLLRSLCHSDDSVILGSWLQETDHKAIEDQLQPNSASGSGALEHDTTALYRSLNKGDALPGPLPLGVAVIDMSVVLYGLVFPHVAFKHRLQMLDHFSECVRHSKATRQEAVQINIFTALLSALKALAEAKTSLGGEDVRKAAVGLIHGALSHPNPILRCAAGEALGRMAQVVGDGRFVAEMAQDSFDSCVRFFLMFDSSVLAEVDGIRLLNWYCCILNDTKPTCPIVDNAYLCFRLKTARDAVSRTGHSLALGCLHRYVGGMGSGQHLNTSVSILLALAQDMNAPVVQVWALHALGLIADSGGPMFRSYVEPTLSLALKLLLSMPPTHVDVHQCIGKCLSAVITTIGPELQGNTNSISTARSSLLVACSIMQDHGDALVQTEAISCLQQLHMFAPRHVNLSSLVPVLCSALNCPHLLLRRAAVACLRQLSQREAREVCEHASSWAKENAALNGVLFALLDRETDPRLVSHLHDSLTSMLQAMLDDSLGQWLGLCKDVLTAADTSASAAPAAPEREVDAEGLDEFDDDEEAIKAGEEPISHPAVGPRWPTKVFAAESLHKIITLCENQKAHFDLGLAREERSLNPKQDFLVLHLSDLVRMAFMAATSDSDPLRLEGLKTLQVGAALRPAFSPETPSHVTAMACQVCSAWIGSGVARDLNDLRRVHQLLVSSLTKLQKGANSLLYNESASTLEKLAILKAWAEVYIVAMEKEHEKAAPSKRASGDSSDQEDCDAGEDDTAGRESLLKLVSPELLCLSRYWLAALKDHALLSLPAEFSSQLPHDGGAFYTSDTVESARPHYRDAWPPILHAASLWLTQGGGFEGGLHQEAPPDGLGTGGLRGGESFLHLSRSSQSQTPQEINRDWFYLLFGICMEALCGQRVSDTPECVPVCLQALHQLLSHPLPSEILGKDLQLSVELCHVLHRMLLARDSAQCQLMVMKIAKLIVAAWQESYDTERKQKLREVAPANQEPRGLAETVLATVGEGGENGELVAGQSVVHALLEVCLCLLVRQLPQLSPQLSSALHGMRYRAQGSRALDSESGQLIAAALGVVADLPQLCSPAGCMTVVPTILFLLTSVLKEVAIQPGQPVSTGGLVVTMAPVNSVLQGLKALALLPLHQNTEHSKQWVALLRSTLSRIIDFTKTSEETGKLDDISMLLAIAMFVLNAPKEVVQVANLQYPCINLFKHGLLKEDVVRLWCVQTLRSIFQHQDRSVSTPYIHSLGPRVVETLLHCADDLGNTTENELRLNVALECLQTLETLLAAAPADGKAHMMLLYVPVLVNLLLDPVTHKAASAARRKLHQAALGRLTRVGPQYPQEFRAVIGRLPQLKSKIESAVRSSGRDPEGERPGTPKTIQTNQSAPSIKLKTDFSNFTG</sequence>
<evidence type="ECO:0000313" key="4">
    <source>
        <dbReference type="EMBL" id="KAH7971737.1"/>
    </source>
</evidence>
<evidence type="ECO:0000256" key="2">
    <source>
        <dbReference type="SAM" id="MobiDB-lite"/>
    </source>
</evidence>
<dbReference type="GO" id="GO:0005829">
    <property type="term" value="C:cytosol"/>
    <property type="evidence" value="ECO:0007669"/>
    <property type="project" value="GOC"/>
</dbReference>
<dbReference type="GO" id="GO:0005794">
    <property type="term" value="C:Golgi apparatus"/>
    <property type="evidence" value="ECO:0007669"/>
    <property type="project" value="TreeGrafter"/>
</dbReference>
<dbReference type="InterPro" id="IPR040108">
    <property type="entry name" value="Laa1/Sip1/HEATR5"/>
</dbReference>
<name>A0A9D4Q8Q6_RHISA</name>
<dbReference type="GO" id="GO:0016020">
    <property type="term" value="C:membrane"/>
    <property type="evidence" value="ECO:0007669"/>
    <property type="project" value="TreeGrafter"/>
</dbReference>
<accession>A0A9D4Q8Q6</accession>
<dbReference type="Gene3D" id="1.25.10.10">
    <property type="entry name" value="Leucine-rich Repeat Variant"/>
    <property type="match status" value="4"/>
</dbReference>
<feature type="compositionally biased region" description="Acidic residues" evidence="2">
    <location>
        <begin position="1421"/>
        <end position="1432"/>
    </location>
</feature>
<feature type="compositionally biased region" description="Polar residues" evidence="2">
    <location>
        <begin position="2047"/>
        <end position="2056"/>
    </location>
</feature>
<dbReference type="Pfam" id="PF25468">
    <property type="entry name" value="HEAT_HEATR5A"/>
    <property type="match status" value="1"/>
</dbReference>
<organism evidence="4 5">
    <name type="scientific">Rhipicephalus sanguineus</name>
    <name type="common">Brown dog tick</name>
    <name type="synonym">Ixodes sanguineus</name>
    <dbReference type="NCBI Taxonomy" id="34632"/>
    <lineage>
        <taxon>Eukaryota</taxon>
        <taxon>Metazoa</taxon>
        <taxon>Ecdysozoa</taxon>
        <taxon>Arthropoda</taxon>
        <taxon>Chelicerata</taxon>
        <taxon>Arachnida</taxon>
        <taxon>Acari</taxon>
        <taxon>Parasitiformes</taxon>
        <taxon>Ixodida</taxon>
        <taxon>Ixodoidea</taxon>
        <taxon>Ixodidae</taxon>
        <taxon>Rhipicephalinae</taxon>
        <taxon>Rhipicephalus</taxon>
        <taxon>Rhipicephalus</taxon>
    </lineage>
</organism>
<dbReference type="Pfam" id="PF20210">
    <property type="entry name" value="Laa1_Sip1_HTR5"/>
    <property type="match status" value="1"/>
</dbReference>
<dbReference type="PANTHER" id="PTHR21663:SF0">
    <property type="entry name" value="HEAT REPEAT-CONTAINING PROTEIN 5B"/>
    <property type="match status" value="1"/>
</dbReference>
<dbReference type="Proteomes" id="UP000821837">
    <property type="component" value="Chromosome 11"/>
</dbReference>
<reference evidence="4" key="1">
    <citation type="journal article" date="2020" name="Cell">
        <title>Large-Scale Comparative Analyses of Tick Genomes Elucidate Their Genetic Diversity and Vector Capacities.</title>
        <authorList>
            <consortium name="Tick Genome and Microbiome Consortium (TIGMIC)"/>
            <person name="Jia N."/>
            <person name="Wang J."/>
            <person name="Shi W."/>
            <person name="Du L."/>
            <person name="Sun Y."/>
            <person name="Zhan W."/>
            <person name="Jiang J.F."/>
            <person name="Wang Q."/>
            <person name="Zhang B."/>
            <person name="Ji P."/>
            <person name="Bell-Sakyi L."/>
            <person name="Cui X.M."/>
            <person name="Yuan T.T."/>
            <person name="Jiang B.G."/>
            <person name="Yang W.F."/>
            <person name="Lam T.T."/>
            <person name="Chang Q.C."/>
            <person name="Ding S.J."/>
            <person name="Wang X.J."/>
            <person name="Zhu J.G."/>
            <person name="Ruan X.D."/>
            <person name="Zhao L."/>
            <person name="Wei J.T."/>
            <person name="Ye R.Z."/>
            <person name="Que T.C."/>
            <person name="Du C.H."/>
            <person name="Zhou Y.H."/>
            <person name="Cheng J.X."/>
            <person name="Dai P.F."/>
            <person name="Guo W.B."/>
            <person name="Han X.H."/>
            <person name="Huang E.J."/>
            <person name="Li L.F."/>
            <person name="Wei W."/>
            <person name="Gao Y.C."/>
            <person name="Liu J.Z."/>
            <person name="Shao H.Z."/>
            <person name="Wang X."/>
            <person name="Wang C.C."/>
            <person name="Yang T.C."/>
            <person name="Huo Q.B."/>
            <person name="Li W."/>
            <person name="Chen H.Y."/>
            <person name="Chen S.E."/>
            <person name="Zhou L.G."/>
            <person name="Ni X.B."/>
            <person name="Tian J.H."/>
            <person name="Sheng Y."/>
            <person name="Liu T."/>
            <person name="Pan Y.S."/>
            <person name="Xia L.Y."/>
            <person name="Li J."/>
            <person name="Zhao F."/>
            <person name="Cao W.C."/>
        </authorList>
    </citation>
    <scope>NUCLEOTIDE SEQUENCE</scope>
    <source>
        <strain evidence="4">Rsan-2018</strain>
    </source>
</reference>
<feature type="domain" description="LAA1-like C-terminal TPR repeats" evidence="3">
    <location>
        <begin position="1892"/>
        <end position="2037"/>
    </location>
</feature>
<feature type="region of interest" description="Disordered" evidence="2">
    <location>
        <begin position="2027"/>
        <end position="2069"/>
    </location>
</feature>
<dbReference type="FunFam" id="1.25.10.10:FF:000902">
    <property type="entry name" value="HEAT repeat-containing protein 5B"/>
    <property type="match status" value="1"/>
</dbReference>
<evidence type="ECO:0000256" key="1">
    <source>
        <dbReference type="ARBA" id="ARBA00008304"/>
    </source>
</evidence>
<dbReference type="InterPro" id="IPR046837">
    <property type="entry name" value="Laa1/Sip1/HEATR5-like_HEAT"/>
</dbReference>
<comment type="caution">
    <text evidence="4">The sequence shown here is derived from an EMBL/GenBank/DDBJ whole genome shotgun (WGS) entry which is preliminary data.</text>
</comment>
<dbReference type="InterPro" id="IPR011989">
    <property type="entry name" value="ARM-like"/>
</dbReference>
<keyword evidence="5" id="KW-1185">Reference proteome</keyword>
<protein>
    <recommendedName>
        <fullName evidence="3">LAA1-like C-terminal TPR repeats domain-containing protein</fullName>
    </recommendedName>
</protein>
<proteinExistence type="inferred from homology"/>
<dbReference type="GO" id="GO:0042147">
    <property type="term" value="P:retrograde transport, endosome to Golgi"/>
    <property type="evidence" value="ECO:0007669"/>
    <property type="project" value="TreeGrafter"/>
</dbReference>
<dbReference type="InterPro" id="IPR057981">
    <property type="entry name" value="TPR_LAA1-like_C"/>
</dbReference>
<evidence type="ECO:0000313" key="5">
    <source>
        <dbReference type="Proteomes" id="UP000821837"/>
    </source>
</evidence>
<dbReference type="EMBL" id="JABSTV010001247">
    <property type="protein sequence ID" value="KAH7971737.1"/>
    <property type="molecule type" value="Genomic_DNA"/>
</dbReference>
<dbReference type="VEuPathDB" id="VectorBase:RSAN_028162"/>
<dbReference type="InterPro" id="IPR016024">
    <property type="entry name" value="ARM-type_fold"/>
</dbReference>
<dbReference type="SUPFAM" id="SSF48371">
    <property type="entry name" value="ARM repeat"/>
    <property type="match status" value="2"/>
</dbReference>
<dbReference type="GO" id="GO:0030139">
    <property type="term" value="C:endocytic vesicle"/>
    <property type="evidence" value="ECO:0007669"/>
    <property type="project" value="TreeGrafter"/>
</dbReference>
<gene>
    <name evidence="4" type="ORF">HPB52_002394</name>
</gene>
<dbReference type="PANTHER" id="PTHR21663">
    <property type="entry name" value="HYPOTHETICAL HEAT DOMAIN-CONTAINING"/>
    <property type="match status" value="1"/>
</dbReference>